<organism evidence="2 3">
    <name type="scientific">Coptis chinensis</name>
    <dbReference type="NCBI Taxonomy" id="261450"/>
    <lineage>
        <taxon>Eukaryota</taxon>
        <taxon>Viridiplantae</taxon>
        <taxon>Streptophyta</taxon>
        <taxon>Embryophyta</taxon>
        <taxon>Tracheophyta</taxon>
        <taxon>Spermatophyta</taxon>
        <taxon>Magnoliopsida</taxon>
        <taxon>Ranunculales</taxon>
        <taxon>Ranunculaceae</taxon>
        <taxon>Coptidoideae</taxon>
        <taxon>Coptis</taxon>
    </lineage>
</organism>
<dbReference type="GO" id="GO:0003824">
    <property type="term" value="F:catalytic activity"/>
    <property type="evidence" value="ECO:0007669"/>
    <property type="project" value="InterPro"/>
</dbReference>
<dbReference type="AlphaFoldDB" id="A0A835LKN8"/>
<sequence length="199" mass="22933">MRILAWNCQGIGLDNSSKIRCLTDHIHRERPNFIFLCETKSNVHKAVNTISNLDHYKSFVVGSQGLSGGLWCFWDENLDVQIAWSDSWIVHTVVNDFQGNFWYLSCIYGSPTPSIRREQWKILPSLLPPSNILWLCIGDFNDVSSNSEKRGGPLLFPSQMQYFNNMIQDCCLMDMGFIGSPFTWCNNQQGLRQVFKRLD</sequence>
<dbReference type="Pfam" id="PF03372">
    <property type="entry name" value="Exo_endo_phos"/>
    <property type="match status" value="1"/>
</dbReference>
<accession>A0A835LKN8</accession>
<dbReference type="Gene3D" id="3.60.10.10">
    <property type="entry name" value="Endonuclease/exonuclease/phosphatase"/>
    <property type="match status" value="1"/>
</dbReference>
<dbReference type="Proteomes" id="UP000631114">
    <property type="component" value="Unassembled WGS sequence"/>
</dbReference>
<feature type="domain" description="Endonuclease/exonuclease/phosphatase" evidence="1">
    <location>
        <begin position="5"/>
        <end position="155"/>
    </location>
</feature>
<dbReference type="SUPFAM" id="SSF56219">
    <property type="entry name" value="DNase I-like"/>
    <property type="match status" value="1"/>
</dbReference>
<dbReference type="InterPro" id="IPR036691">
    <property type="entry name" value="Endo/exonu/phosph_ase_sf"/>
</dbReference>
<proteinExistence type="predicted"/>
<keyword evidence="3" id="KW-1185">Reference proteome</keyword>
<dbReference type="PANTHER" id="PTHR35218:SF9">
    <property type="entry name" value="ENDONUCLEASE_EXONUCLEASE_PHOSPHATASE DOMAIN-CONTAINING PROTEIN"/>
    <property type="match status" value="1"/>
</dbReference>
<protein>
    <recommendedName>
        <fullName evidence="1">Endonuclease/exonuclease/phosphatase domain-containing protein</fullName>
    </recommendedName>
</protein>
<evidence type="ECO:0000313" key="3">
    <source>
        <dbReference type="Proteomes" id="UP000631114"/>
    </source>
</evidence>
<dbReference type="OrthoDB" id="1001388at2759"/>
<gene>
    <name evidence="2" type="ORF">IFM89_027853</name>
</gene>
<dbReference type="PANTHER" id="PTHR35218">
    <property type="entry name" value="RNASE H DOMAIN-CONTAINING PROTEIN"/>
    <property type="match status" value="1"/>
</dbReference>
<reference evidence="2 3" key="1">
    <citation type="submission" date="2020-10" db="EMBL/GenBank/DDBJ databases">
        <title>The Coptis chinensis genome and diversification of protoberbering-type alkaloids.</title>
        <authorList>
            <person name="Wang B."/>
            <person name="Shu S."/>
            <person name="Song C."/>
            <person name="Liu Y."/>
        </authorList>
    </citation>
    <scope>NUCLEOTIDE SEQUENCE [LARGE SCALE GENOMIC DNA]</scope>
    <source>
        <strain evidence="2">HL-2020</strain>
        <tissue evidence="2">Leaf</tissue>
    </source>
</reference>
<dbReference type="InterPro" id="IPR005135">
    <property type="entry name" value="Endo/exonuclease/phosphatase"/>
</dbReference>
<evidence type="ECO:0000313" key="2">
    <source>
        <dbReference type="EMBL" id="KAF9598420.1"/>
    </source>
</evidence>
<name>A0A835LKN8_9MAGN</name>
<comment type="caution">
    <text evidence="2">The sequence shown here is derived from an EMBL/GenBank/DDBJ whole genome shotgun (WGS) entry which is preliminary data.</text>
</comment>
<evidence type="ECO:0000259" key="1">
    <source>
        <dbReference type="Pfam" id="PF03372"/>
    </source>
</evidence>
<dbReference type="EMBL" id="JADFTS010000007">
    <property type="protein sequence ID" value="KAF9598420.1"/>
    <property type="molecule type" value="Genomic_DNA"/>
</dbReference>